<feature type="transmembrane region" description="Helical" evidence="1">
    <location>
        <begin position="238"/>
        <end position="257"/>
    </location>
</feature>
<feature type="transmembrane region" description="Helical" evidence="1">
    <location>
        <begin position="134"/>
        <end position="154"/>
    </location>
</feature>
<feature type="transmembrane region" description="Helical" evidence="1">
    <location>
        <begin position="174"/>
        <end position="194"/>
    </location>
</feature>
<keyword evidence="1" id="KW-0472">Membrane</keyword>
<organism evidence="2 3">
    <name type="scientific">Nonlabens dokdonensis</name>
    <dbReference type="NCBI Taxonomy" id="328515"/>
    <lineage>
        <taxon>Bacteria</taxon>
        <taxon>Pseudomonadati</taxon>
        <taxon>Bacteroidota</taxon>
        <taxon>Flavobacteriia</taxon>
        <taxon>Flavobacteriales</taxon>
        <taxon>Flavobacteriaceae</taxon>
        <taxon>Nonlabens</taxon>
    </lineage>
</organism>
<protein>
    <submittedName>
        <fullName evidence="2">Uncharacterized protein</fullName>
    </submittedName>
</protein>
<dbReference type="RefSeq" id="WP_303688058.1">
    <property type="nucleotide sequence ID" value="NZ_CAJXYO010000038.1"/>
</dbReference>
<dbReference type="AlphaFoldDB" id="A0A1Z8AGQ0"/>
<evidence type="ECO:0000313" key="3">
    <source>
        <dbReference type="Proteomes" id="UP000196102"/>
    </source>
</evidence>
<gene>
    <name evidence="2" type="ORF">A9Q93_13950</name>
</gene>
<keyword evidence="1" id="KW-0812">Transmembrane</keyword>
<feature type="transmembrane region" description="Helical" evidence="1">
    <location>
        <begin position="20"/>
        <end position="38"/>
    </location>
</feature>
<keyword evidence="1" id="KW-1133">Transmembrane helix</keyword>
<evidence type="ECO:0000313" key="2">
    <source>
        <dbReference type="EMBL" id="OUS09503.1"/>
    </source>
</evidence>
<proteinExistence type="predicted"/>
<evidence type="ECO:0000256" key="1">
    <source>
        <dbReference type="SAM" id="Phobius"/>
    </source>
</evidence>
<dbReference type="Proteomes" id="UP000196102">
    <property type="component" value="Unassembled WGS sequence"/>
</dbReference>
<feature type="transmembrane region" description="Helical" evidence="1">
    <location>
        <begin position="206"/>
        <end position="226"/>
    </location>
</feature>
<feature type="transmembrane region" description="Helical" evidence="1">
    <location>
        <begin position="58"/>
        <end position="82"/>
    </location>
</feature>
<dbReference type="EMBL" id="MAAX01000212">
    <property type="protein sequence ID" value="OUS09503.1"/>
    <property type="molecule type" value="Genomic_DNA"/>
</dbReference>
<comment type="caution">
    <text evidence="2">The sequence shown here is derived from an EMBL/GenBank/DDBJ whole genome shotgun (WGS) entry which is preliminary data.</text>
</comment>
<accession>A0A1Z8AGQ0</accession>
<sequence>MALEKKHKKILEKNYAPISWQLEFLIAGGVIFSLYKSTDYFKELFLLKYPISNFDYDQGLLFFGTYVLTRALLIGFVANVLLRGVWMAYSGISYWYPKGVSFEKLKLNHEQLDQLRYKEKAITRLTRLDKYANLSFAVAVIFTFVVLSTFIVMFLSQVFMVEVLGLYDWIQDPLVNYVMAILILLLQLGVFDFLSKKKTVARTRFAALRSFLYNIYYYVSGLFLYRRELLVLRTNGKTWVILSFGTAYLLLCLFISVNQIGDFYQYGTFKIPLFDDRTTYDVQGVYNMNSSLYESNYKQGNVFYYGCIQSEIIKDDYLKLFVVHWKHNDYYLKHAMDSLDFKINKLPGFKNDSLRKDFYKNRAETYNVAINQLLRVEIDQSQINDIKWTRYKHPLSEEEGYLSYIPIDSLSKGHHSISVKSSNYFTGTYRKNMVLSLMFWK</sequence>
<reference evidence="3" key="1">
    <citation type="journal article" date="2017" name="Proc. Natl. Acad. Sci. U.S.A.">
        <title>Simulation of Deepwater Horizon oil plume reveals substrate specialization within a complex community of hydrocarbon-degraders.</title>
        <authorList>
            <person name="Hu P."/>
            <person name="Dubinsky E.A."/>
            <person name="Probst A.J."/>
            <person name="Wang J."/>
            <person name="Sieber C.M.K."/>
            <person name="Tom L.M."/>
            <person name="Gardinali P."/>
            <person name="Banfield J.F."/>
            <person name="Atlas R.M."/>
            <person name="Andersen G.L."/>
        </authorList>
    </citation>
    <scope>NUCLEOTIDE SEQUENCE [LARGE SCALE GENOMIC DNA]</scope>
</reference>
<name>A0A1Z8AGQ0_9FLAO</name>